<evidence type="ECO:0000313" key="4">
    <source>
        <dbReference type="EMBL" id="OZF81391.1"/>
    </source>
</evidence>
<name>A0A260Z6Q6_CAERE</name>
<dbReference type="EMBL" id="WUAV01000003">
    <property type="protein sequence ID" value="KAF1762383.1"/>
    <property type="molecule type" value="Genomic_DNA"/>
</dbReference>
<evidence type="ECO:0000256" key="1">
    <source>
        <dbReference type="ARBA" id="ARBA00007285"/>
    </source>
</evidence>
<dbReference type="InterPro" id="IPR042415">
    <property type="entry name" value="CNPY"/>
</dbReference>
<feature type="compositionally biased region" description="Polar residues" evidence="2">
    <location>
        <begin position="1"/>
        <end position="11"/>
    </location>
</feature>
<dbReference type="PANTHER" id="PTHR13341:SF5">
    <property type="entry name" value="PAP-ASSOCIATED DOMAIN-CONTAINING PROTEIN"/>
    <property type="match status" value="1"/>
</dbReference>
<protein>
    <submittedName>
        <fullName evidence="4">Uncharacterized protein</fullName>
    </submittedName>
</protein>
<sequence length="418" mass="47284">MDNSGKGNSFTYHDIRKSQPHTTDETTVETQENEATGPDMDIEVDIYNEDVDDFYIEVVEQPSGLKLPKADSHCDRKNRKMERIAGSISSVKVDAIEVGTSVILATSDRTLTHPTVDKAVKNGIAEATFLGDISIEALVEGMLVPSAADGRFAMLGTSVMWNALKSNIRDLKSSISEQTAQSFLEPRFDGIDLQLANVPNYERSYRIQAVGVFSNADLGYVYSLLKFRTSAKLLNKTKQFLKAYFIVACRPRCMIWRYTLRRSGNSHKKAILNLPQEIIQTVLTFLIDLTGIGDGSKPLESLNRSTPFYHSLGEDEAVRQQRYHEACKLKDLLMSFFRETITDCLNEIREMPFCLNTGTMISPLRGRSQRNASVMWKDYESYLKTEHDLPSEANMKKRIAFEQKLCDIVPRGIHVIRR</sequence>
<dbReference type="PANTHER" id="PTHR13341">
    <property type="entry name" value="MIR-INTERACTING SAPOSIN-LIKE PROTEIN"/>
    <property type="match status" value="1"/>
</dbReference>
<reference evidence="5" key="1">
    <citation type="submission" date="2017-08" db="EMBL/GenBank/DDBJ databases">
        <authorList>
            <person name="Fierst J.L."/>
        </authorList>
    </citation>
    <scope>NUCLEOTIDE SEQUENCE [LARGE SCALE GENOMIC DNA]</scope>
    <source>
        <strain evidence="5">PX439</strain>
    </source>
</reference>
<feature type="non-terminal residue" evidence="4">
    <location>
        <position position="1"/>
    </location>
</feature>
<gene>
    <name evidence="4" type="ORF">FL82_16847</name>
    <name evidence="3" type="ORF">GCK72_010645</name>
</gene>
<evidence type="ECO:0000256" key="2">
    <source>
        <dbReference type="SAM" id="MobiDB-lite"/>
    </source>
</evidence>
<dbReference type="AlphaFoldDB" id="A0A260Z6Q6"/>
<proteinExistence type="inferred from homology"/>
<accession>A0A260Z6Q6</accession>
<reference evidence="4" key="2">
    <citation type="submission" date="2017-08" db="EMBL/GenBank/DDBJ databases">
        <authorList>
            <person name="de Groot N.N."/>
        </authorList>
    </citation>
    <scope>NUCLEOTIDE SEQUENCE [LARGE SCALE GENOMIC DNA]</scope>
    <source>
        <strain evidence="4">PX439</strain>
    </source>
</reference>
<reference evidence="3 6" key="3">
    <citation type="submission" date="2019-12" db="EMBL/GenBank/DDBJ databases">
        <title>Chromosome-level assembly of the Caenorhabditis remanei genome.</title>
        <authorList>
            <person name="Teterina A.A."/>
            <person name="Willis J.H."/>
            <person name="Phillips P.C."/>
        </authorList>
    </citation>
    <scope>NUCLEOTIDE SEQUENCE [LARGE SCALE GENOMIC DNA]</scope>
    <source>
        <strain evidence="3 6">PX506</strain>
        <tissue evidence="3">Whole organism</tissue>
    </source>
</reference>
<dbReference type="EMBL" id="NMWX01000288">
    <property type="protein sequence ID" value="OZF81391.1"/>
    <property type="molecule type" value="Genomic_DNA"/>
</dbReference>
<evidence type="ECO:0000313" key="6">
    <source>
        <dbReference type="Proteomes" id="UP000483820"/>
    </source>
</evidence>
<keyword evidence="5" id="KW-1185">Reference proteome</keyword>
<feature type="region of interest" description="Disordered" evidence="2">
    <location>
        <begin position="1"/>
        <end position="35"/>
    </location>
</feature>
<comment type="caution">
    <text evidence="4">The sequence shown here is derived from an EMBL/GenBank/DDBJ whole genome shotgun (WGS) entry which is preliminary data.</text>
</comment>
<dbReference type="Proteomes" id="UP000216624">
    <property type="component" value="Unassembled WGS sequence"/>
</dbReference>
<dbReference type="GO" id="GO:0005783">
    <property type="term" value="C:endoplasmic reticulum"/>
    <property type="evidence" value="ECO:0007669"/>
    <property type="project" value="TreeGrafter"/>
</dbReference>
<evidence type="ECO:0000313" key="3">
    <source>
        <dbReference type="EMBL" id="KAF1762383.1"/>
    </source>
</evidence>
<organism evidence="4 5">
    <name type="scientific">Caenorhabditis remanei</name>
    <name type="common">Caenorhabditis vulgaris</name>
    <dbReference type="NCBI Taxonomy" id="31234"/>
    <lineage>
        <taxon>Eukaryota</taxon>
        <taxon>Metazoa</taxon>
        <taxon>Ecdysozoa</taxon>
        <taxon>Nematoda</taxon>
        <taxon>Chromadorea</taxon>
        <taxon>Rhabditida</taxon>
        <taxon>Rhabditina</taxon>
        <taxon>Rhabditomorpha</taxon>
        <taxon>Rhabditoidea</taxon>
        <taxon>Rhabditidae</taxon>
        <taxon>Peloderinae</taxon>
        <taxon>Caenorhabditis</taxon>
    </lineage>
</organism>
<evidence type="ECO:0000313" key="5">
    <source>
        <dbReference type="Proteomes" id="UP000216624"/>
    </source>
</evidence>
<dbReference type="Proteomes" id="UP000483820">
    <property type="component" value="Chromosome III"/>
</dbReference>
<comment type="similarity">
    <text evidence="1">Belongs to the canopy family.</text>
</comment>